<evidence type="ECO:0000313" key="4">
    <source>
        <dbReference type="EMBL" id="SNS83451.1"/>
    </source>
</evidence>
<dbReference type="PANTHER" id="PTHR31302">
    <property type="entry name" value="TRANSMEMBRANE PROTEIN WITH METALLOPHOSPHOESTERASE DOMAIN-RELATED"/>
    <property type="match status" value="1"/>
</dbReference>
<name>A0A239HQG2_9BACT</name>
<dbReference type="InterPro" id="IPR004843">
    <property type="entry name" value="Calcineurin-like_PHP"/>
</dbReference>
<dbReference type="GO" id="GO:0008758">
    <property type="term" value="F:UDP-2,3-diacylglucosamine hydrolase activity"/>
    <property type="evidence" value="ECO:0007669"/>
    <property type="project" value="TreeGrafter"/>
</dbReference>
<sequence>MPPEMRFPSELEPESASARLFSRRNFMLGAAAASGLALYAGEFARHEIDVVNLTMRIRNLPEAFHGFRIVQISDIHLQEFTEPLFLERVIHRINSIPCDIVLLTGDYVCRTPLPKSYARRQAGVCGELLRRIACPQRYGILGNHDIDVGEAAVKDALETTGTPILNNRYLPIERGGQRIWLCGLRDPTSGGARIEESVPRRPDGPVIVMVHEPDYLDVMLTDPASRSIDLVLSGHSHGGQVRIPGLPPLTLPPGAEKYYEGLYRFGDLQLYVNRGIGTVGLPFRLFCPPEITVFTLQPHGLV</sequence>
<proteinExistence type="predicted"/>
<dbReference type="InterPro" id="IPR051158">
    <property type="entry name" value="Metallophosphoesterase_sf"/>
</dbReference>
<keyword evidence="1" id="KW-0479">Metal-binding</keyword>
<keyword evidence="5" id="KW-1185">Reference proteome</keyword>
<organism evidence="4 5">
    <name type="scientific">Granulicella rosea</name>
    <dbReference type="NCBI Taxonomy" id="474952"/>
    <lineage>
        <taxon>Bacteria</taxon>
        <taxon>Pseudomonadati</taxon>
        <taxon>Acidobacteriota</taxon>
        <taxon>Terriglobia</taxon>
        <taxon>Terriglobales</taxon>
        <taxon>Acidobacteriaceae</taxon>
        <taxon>Granulicella</taxon>
    </lineage>
</organism>
<dbReference type="Pfam" id="PF00149">
    <property type="entry name" value="Metallophos"/>
    <property type="match status" value="1"/>
</dbReference>
<evidence type="ECO:0000256" key="1">
    <source>
        <dbReference type="ARBA" id="ARBA00022723"/>
    </source>
</evidence>
<protein>
    <recommendedName>
        <fullName evidence="3">Calcineurin-like phosphoesterase domain-containing protein</fullName>
    </recommendedName>
</protein>
<reference evidence="4 5" key="1">
    <citation type="submission" date="2017-06" db="EMBL/GenBank/DDBJ databases">
        <authorList>
            <person name="Kim H.J."/>
            <person name="Triplett B.A."/>
        </authorList>
    </citation>
    <scope>NUCLEOTIDE SEQUENCE [LARGE SCALE GENOMIC DNA]</scope>
    <source>
        <strain evidence="4 5">DSM 18704</strain>
    </source>
</reference>
<keyword evidence="2" id="KW-0378">Hydrolase</keyword>
<dbReference type="Gene3D" id="3.60.21.10">
    <property type="match status" value="1"/>
</dbReference>
<dbReference type="AlphaFoldDB" id="A0A239HQG2"/>
<dbReference type="GO" id="GO:0016020">
    <property type="term" value="C:membrane"/>
    <property type="evidence" value="ECO:0007669"/>
    <property type="project" value="GOC"/>
</dbReference>
<dbReference type="GO" id="GO:0009245">
    <property type="term" value="P:lipid A biosynthetic process"/>
    <property type="evidence" value="ECO:0007669"/>
    <property type="project" value="TreeGrafter"/>
</dbReference>
<dbReference type="GO" id="GO:0046872">
    <property type="term" value="F:metal ion binding"/>
    <property type="evidence" value="ECO:0007669"/>
    <property type="project" value="UniProtKB-KW"/>
</dbReference>
<dbReference type="InterPro" id="IPR029052">
    <property type="entry name" value="Metallo-depent_PP-like"/>
</dbReference>
<dbReference type="Proteomes" id="UP000198356">
    <property type="component" value="Unassembled WGS sequence"/>
</dbReference>
<dbReference type="SUPFAM" id="SSF56300">
    <property type="entry name" value="Metallo-dependent phosphatases"/>
    <property type="match status" value="1"/>
</dbReference>
<feature type="domain" description="Calcineurin-like phosphoesterase" evidence="3">
    <location>
        <begin position="67"/>
        <end position="238"/>
    </location>
</feature>
<evidence type="ECO:0000259" key="3">
    <source>
        <dbReference type="Pfam" id="PF00149"/>
    </source>
</evidence>
<dbReference type="CDD" id="cd07385">
    <property type="entry name" value="MPP_YkuE_C"/>
    <property type="match status" value="1"/>
</dbReference>
<dbReference type="EMBL" id="FZOU01000002">
    <property type="protein sequence ID" value="SNS83451.1"/>
    <property type="molecule type" value="Genomic_DNA"/>
</dbReference>
<gene>
    <name evidence="4" type="ORF">SAMN05421770_102503</name>
</gene>
<evidence type="ECO:0000313" key="5">
    <source>
        <dbReference type="Proteomes" id="UP000198356"/>
    </source>
</evidence>
<accession>A0A239HQG2</accession>
<dbReference type="PANTHER" id="PTHR31302:SF31">
    <property type="entry name" value="PHOSPHODIESTERASE YAEI"/>
    <property type="match status" value="1"/>
</dbReference>
<evidence type="ECO:0000256" key="2">
    <source>
        <dbReference type="ARBA" id="ARBA00022801"/>
    </source>
</evidence>